<proteinExistence type="predicted"/>
<dbReference type="Proteomes" id="UP000683511">
    <property type="component" value="Chromosome"/>
</dbReference>
<dbReference type="KEGG" id="rsin:B6N60_04700"/>
<feature type="transmembrane region" description="Helical" evidence="1">
    <location>
        <begin position="7"/>
        <end position="28"/>
    </location>
</feature>
<keyword evidence="1" id="KW-0472">Membrane</keyword>
<organism evidence="2 3">
    <name type="scientific">Richelia sinica FACHB-800</name>
    <dbReference type="NCBI Taxonomy" id="1357546"/>
    <lineage>
        <taxon>Bacteria</taxon>
        <taxon>Bacillati</taxon>
        <taxon>Cyanobacteriota</taxon>
        <taxon>Cyanophyceae</taxon>
        <taxon>Nostocales</taxon>
        <taxon>Nostocaceae</taxon>
        <taxon>Richelia</taxon>
    </lineage>
</organism>
<evidence type="ECO:0000313" key="3">
    <source>
        <dbReference type="Proteomes" id="UP000683511"/>
    </source>
</evidence>
<dbReference type="EMBL" id="CP021056">
    <property type="protein sequence ID" value="QXE25978.1"/>
    <property type="molecule type" value="Genomic_DNA"/>
</dbReference>
<sequence length="38" mass="4465">MMKIADFLISILLDIGLSIDYFLPMIGYDMSFLYLYKP</sequence>
<protein>
    <submittedName>
        <fullName evidence="2">Uncharacterized protein</fullName>
    </submittedName>
</protein>
<keyword evidence="1" id="KW-0812">Transmembrane</keyword>
<keyword evidence="3" id="KW-1185">Reference proteome</keyword>
<evidence type="ECO:0000256" key="1">
    <source>
        <dbReference type="SAM" id="Phobius"/>
    </source>
</evidence>
<keyword evidence="1" id="KW-1133">Transmembrane helix</keyword>
<reference evidence="2" key="1">
    <citation type="submission" date="2017-04" db="EMBL/GenBank/DDBJ databases">
        <title>Genome deletions in a multicellular cyanobacterial endosymbiont for morphological adaptation in marine diatoms.</title>
        <authorList>
            <person name="Wang Y."/>
            <person name="Gao H."/>
            <person name="Li R."/>
            <person name="Xu X."/>
        </authorList>
    </citation>
    <scope>NUCLEOTIDE SEQUENCE</scope>
    <source>
        <strain evidence="2">FACHB 800</strain>
    </source>
</reference>
<accession>A0A975Y753</accession>
<name>A0A975Y753_9NOST</name>
<gene>
    <name evidence="2" type="ORF">B6N60_04700</name>
</gene>
<dbReference type="AlphaFoldDB" id="A0A975Y753"/>
<evidence type="ECO:0000313" key="2">
    <source>
        <dbReference type="EMBL" id="QXE25978.1"/>
    </source>
</evidence>